<feature type="domain" description="BTB" evidence="2">
    <location>
        <begin position="156"/>
        <end position="244"/>
    </location>
</feature>
<protein>
    <submittedName>
        <fullName evidence="3">14376_t:CDS:1</fullName>
    </submittedName>
</protein>
<dbReference type="Proteomes" id="UP000789342">
    <property type="component" value="Unassembled WGS sequence"/>
</dbReference>
<dbReference type="PANTHER" id="PTHR43503:SF2">
    <property type="entry name" value="NEGATIVE REGULATOR OF SPORULATION MDS3-RELATED"/>
    <property type="match status" value="1"/>
</dbReference>
<dbReference type="GO" id="GO:0005739">
    <property type="term" value="C:mitochondrion"/>
    <property type="evidence" value="ECO:0007669"/>
    <property type="project" value="TreeGrafter"/>
</dbReference>
<dbReference type="InterPro" id="IPR011333">
    <property type="entry name" value="SKP1/BTB/POZ_sf"/>
</dbReference>
<gene>
    <name evidence="3" type="ORF">AMORRO_LOCUS13132</name>
</gene>
<dbReference type="SUPFAM" id="SSF50965">
    <property type="entry name" value="Galactose oxidase, central domain"/>
    <property type="match status" value="1"/>
</dbReference>
<name>A0A9N9I3G2_9GLOM</name>
<dbReference type="PANTHER" id="PTHR43503">
    <property type="entry name" value="MCG48959-RELATED"/>
    <property type="match status" value="1"/>
</dbReference>
<evidence type="ECO:0000256" key="1">
    <source>
        <dbReference type="SAM" id="MobiDB-lite"/>
    </source>
</evidence>
<dbReference type="GO" id="GO:0005829">
    <property type="term" value="C:cytosol"/>
    <property type="evidence" value="ECO:0007669"/>
    <property type="project" value="TreeGrafter"/>
</dbReference>
<dbReference type="PROSITE" id="PS50097">
    <property type="entry name" value="BTB"/>
    <property type="match status" value="1"/>
</dbReference>
<dbReference type="SMART" id="SM00225">
    <property type="entry name" value="BTB"/>
    <property type="match status" value="1"/>
</dbReference>
<comment type="caution">
    <text evidence="3">The sequence shown here is derived from an EMBL/GenBank/DDBJ whole genome shotgun (WGS) entry which is preliminary data.</text>
</comment>
<dbReference type="GO" id="GO:0045454">
    <property type="term" value="P:cell redox homeostasis"/>
    <property type="evidence" value="ECO:0007669"/>
    <property type="project" value="TreeGrafter"/>
</dbReference>
<keyword evidence="4" id="KW-1185">Reference proteome</keyword>
<feature type="compositionally biased region" description="Low complexity" evidence="1">
    <location>
        <begin position="374"/>
        <end position="392"/>
    </location>
</feature>
<evidence type="ECO:0000259" key="2">
    <source>
        <dbReference type="PROSITE" id="PS50097"/>
    </source>
</evidence>
<dbReference type="Gene3D" id="3.30.710.10">
    <property type="entry name" value="Potassium Channel Kv1.1, Chain A"/>
    <property type="match status" value="1"/>
</dbReference>
<proteinExistence type="predicted"/>
<dbReference type="OrthoDB" id="10001928at2759"/>
<dbReference type="InterPro" id="IPR011043">
    <property type="entry name" value="Gal_Oxase/kelch_b-propeller"/>
</dbReference>
<feature type="region of interest" description="Disordered" evidence="1">
    <location>
        <begin position="315"/>
        <end position="446"/>
    </location>
</feature>
<feature type="compositionally biased region" description="Polar residues" evidence="1">
    <location>
        <begin position="404"/>
        <end position="419"/>
    </location>
</feature>
<evidence type="ECO:0000313" key="4">
    <source>
        <dbReference type="Proteomes" id="UP000789342"/>
    </source>
</evidence>
<dbReference type="InterPro" id="IPR000210">
    <property type="entry name" value="BTB/POZ_dom"/>
</dbReference>
<organism evidence="3 4">
    <name type="scientific">Acaulospora morrowiae</name>
    <dbReference type="NCBI Taxonomy" id="94023"/>
    <lineage>
        <taxon>Eukaryota</taxon>
        <taxon>Fungi</taxon>
        <taxon>Fungi incertae sedis</taxon>
        <taxon>Mucoromycota</taxon>
        <taxon>Glomeromycotina</taxon>
        <taxon>Glomeromycetes</taxon>
        <taxon>Diversisporales</taxon>
        <taxon>Acaulosporaceae</taxon>
        <taxon>Acaulospora</taxon>
    </lineage>
</organism>
<feature type="compositionally biased region" description="Polar residues" evidence="1">
    <location>
        <begin position="315"/>
        <end position="359"/>
    </location>
</feature>
<feature type="compositionally biased region" description="Low complexity" evidence="1">
    <location>
        <begin position="420"/>
        <end position="446"/>
    </location>
</feature>
<sequence>RELQVIAPPTSPNYQIMDHSANMTGTSLPPGLRFPTGSILGHHLIISGTYLTNPSQTFSIWALNLSNLVWTRIDTGSCFSQGSWNRGVLCETNNKYFVLGHRDRSLVDDYNHRQTNFDHVTVVDMEAFGIYQPPPATMSPVSQELGLSMMNDPNIADFEIVTSDDQRIPVNSQLLSSRWPHFKALVDQHAESASKPKYDEETQRNSDDELVLMYHNRALEFPEPYEITIAFLQYLYTDHLLTPQQHQPHILAQLLLLADMYDLSRLRQLASHALHQSLSMATAALIYETAALSRQIGLQIRALKVMIAAKKMVQQRQGKEQSSSRSIANGNGQTTSNRVSLSEQEFSSPPPSALQSDLRSSYYDPYSPAVNLPSQSSHTTRSRSSSSASALSGTIPNRGYLPTIQDNSGSNESGVVNANSSRPRLRSTQSSSSLRSAKSFAGSSSTFGTSAIHQQSIATDNRSYQQDAGFGYVSGGMPGMVQLYDHASDCL</sequence>
<accession>A0A9N9I3G2</accession>
<evidence type="ECO:0000313" key="3">
    <source>
        <dbReference type="EMBL" id="CAG8717754.1"/>
    </source>
</evidence>
<dbReference type="AlphaFoldDB" id="A0A9N9I3G2"/>
<reference evidence="3" key="1">
    <citation type="submission" date="2021-06" db="EMBL/GenBank/DDBJ databases">
        <authorList>
            <person name="Kallberg Y."/>
            <person name="Tangrot J."/>
            <person name="Rosling A."/>
        </authorList>
    </citation>
    <scope>NUCLEOTIDE SEQUENCE</scope>
    <source>
        <strain evidence="3">CL551</strain>
    </source>
</reference>
<dbReference type="EMBL" id="CAJVPV010021387">
    <property type="protein sequence ID" value="CAG8717754.1"/>
    <property type="molecule type" value="Genomic_DNA"/>
</dbReference>
<feature type="non-terminal residue" evidence="3">
    <location>
        <position position="1"/>
    </location>
</feature>
<dbReference type="SUPFAM" id="SSF54695">
    <property type="entry name" value="POZ domain"/>
    <property type="match status" value="1"/>
</dbReference>
<dbReference type="Pfam" id="PF00651">
    <property type="entry name" value="BTB"/>
    <property type="match status" value="1"/>
</dbReference>